<accession>A0ABM7GQP1</accession>
<proteinExistence type="predicted"/>
<dbReference type="Pfam" id="PF11614">
    <property type="entry name" value="FixG_C"/>
    <property type="match status" value="1"/>
</dbReference>
<reference evidence="3" key="1">
    <citation type="journal article" date="2019" name="Microbiol. Resour. Announc.">
        <title>Complete Genome Sequence of Halomonas olivaria, a Moderately Halophilic Bacterium Isolated from Olive Processing Effluents, Obtained by Nanopore Sequencing.</title>
        <authorList>
            <person name="Nagata S."/>
            <person name="Ii K.M."/>
            <person name="Tsukimi T."/>
            <person name="Miura M.C."/>
            <person name="Galipon J."/>
            <person name="Arakawa K."/>
        </authorList>
    </citation>
    <scope>NUCLEOTIDE SEQUENCE [LARGE SCALE GENOMIC DNA]</scope>
    <source>
        <strain evidence="3">TYRC17</strain>
    </source>
</reference>
<evidence type="ECO:0000313" key="3">
    <source>
        <dbReference type="Proteomes" id="UP000289555"/>
    </source>
</evidence>
<dbReference type="Proteomes" id="UP000289555">
    <property type="component" value="Chromosome"/>
</dbReference>
<sequence length="138" mass="15535">MRPRLLGYFAALVLMMGAFAWAINDRMPLNFDAERERTQLYQVTRDGQISNVFSLTIRNLDDQDHTYQLSVAGLPSLSLDSRSISVPAGASRLEVVTVTANPDDLQQPSHPIVFTLQAQQDADIRLERETSFLGDIRR</sequence>
<dbReference type="EMBL" id="AP019416">
    <property type="protein sequence ID" value="BBI53041.1"/>
    <property type="molecule type" value="Genomic_DNA"/>
</dbReference>
<dbReference type="InterPro" id="IPR032879">
    <property type="entry name" value="FixG_C"/>
</dbReference>
<gene>
    <name evidence="2" type="ORF">HORIV_54620</name>
</gene>
<organism evidence="2 3">
    <name type="scientific">Vreelandella olivaria</name>
    <dbReference type="NCBI Taxonomy" id="390919"/>
    <lineage>
        <taxon>Bacteria</taxon>
        <taxon>Pseudomonadati</taxon>
        <taxon>Pseudomonadota</taxon>
        <taxon>Gammaproteobacteria</taxon>
        <taxon>Oceanospirillales</taxon>
        <taxon>Halomonadaceae</taxon>
        <taxon>Vreelandella</taxon>
    </lineage>
</organism>
<keyword evidence="3" id="KW-1185">Reference proteome</keyword>
<dbReference type="Gene3D" id="2.60.40.10">
    <property type="entry name" value="Immunoglobulins"/>
    <property type="match status" value="1"/>
</dbReference>
<feature type="domain" description="FixG C-terminal immunoglobulin-like" evidence="1">
    <location>
        <begin position="19"/>
        <end position="134"/>
    </location>
</feature>
<evidence type="ECO:0000313" key="2">
    <source>
        <dbReference type="EMBL" id="BBI53041.1"/>
    </source>
</evidence>
<name>A0ABM7GQP1_9GAMM</name>
<protein>
    <recommendedName>
        <fullName evidence="1">FixG C-terminal immunoglobulin-like domain-containing protein</fullName>
    </recommendedName>
</protein>
<dbReference type="InterPro" id="IPR013783">
    <property type="entry name" value="Ig-like_fold"/>
</dbReference>
<evidence type="ECO:0000259" key="1">
    <source>
        <dbReference type="Pfam" id="PF11614"/>
    </source>
</evidence>